<evidence type="ECO:0000313" key="1">
    <source>
        <dbReference type="EMBL" id="MFC7666864.1"/>
    </source>
</evidence>
<dbReference type="EMBL" id="JBHTEK010000001">
    <property type="protein sequence ID" value="MFC7666864.1"/>
    <property type="molecule type" value="Genomic_DNA"/>
</dbReference>
<evidence type="ECO:0000313" key="2">
    <source>
        <dbReference type="Proteomes" id="UP001596513"/>
    </source>
</evidence>
<dbReference type="Proteomes" id="UP001596513">
    <property type="component" value="Unassembled WGS sequence"/>
</dbReference>
<organism evidence="1 2">
    <name type="scientific">Hymenobacter humi</name>
    <dbReference type="NCBI Taxonomy" id="1411620"/>
    <lineage>
        <taxon>Bacteria</taxon>
        <taxon>Pseudomonadati</taxon>
        <taxon>Bacteroidota</taxon>
        <taxon>Cytophagia</taxon>
        <taxon>Cytophagales</taxon>
        <taxon>Hymenobacteraceae</taxon>
        <taxon>Hymenobacter</taxon>
    </lineage>
</organism>
<reference evidence="2" key="1">
    <citation type="journal article" date="2019" name="Int. J. Syst. Evol. Microbiol.">
        <title>The Global Catalogue of Microorganisms (GCM) 10K type strain sequencing project: providing services to taxonomists for standard genome sequencing and annotation.</title>
        <authorList>
            <consortium name="The Broad Institute Genomics Platform"/>
            <consortium name="The Broad Institute Genome Sequencing Center for Infectious Disease"/>
            <person name="Wu L."/>
            <person name="Ma J."/>
        </authorList>
    </citation>
    <scope>NUCLEOTIDE SEQUENCE [LARGE SCALE GENOMIC DNA]</scope>
    <source>
        <strain evidence="2">JCM 19635</strain>
    </source>
</reference>
<gene>
    <name evidence="1" type="ORF">ACFQT0_05110</name>
</gene>
<dbReference type="RefSeq" id="WP_380200928.1">
    <property type="nucleotide sequence ID" value="NZ_JBHTEK010000001.1"/>
</dbReference>
<protein>
    <submittedName>
        <fullName evidence="1">Uncharacterized protein</fullName>
    </submittedName>
</protein>
<keyword evidence="2" id="KW-1185">Reference proteome</keyword>
<accession>A0ABW2U1C4</accession>
<proteinExistence type="predicted"/>
<comment type="caution">
    <text evidence="1">The sequence shown here is derived from an EMBL/GenBank/DDBJ whole genome shotgun (WGS) entry which is preliminary data.</text>
</comment>
<sequence length="128" mass="13566">MDECERVYISGWGGSTNTPQAGWLGGTTTGLPITANAVQRQTDGSDFYLAEFAAGMTGLEYGTFFGQQGGRGEHVDGGTSRFDKRGVVYQAVCACGGSQGFPLPPGAGTYTIRNGRLELQQRGVQNEF</sequence>
<name>A0ABW2U1C4_9BACT</name>